<evidence type="ECO:0000259" key="5">
    <source>
        <dbReference type="Pfam" id="PF00326"/>
    </source>
</evidence>
<keyword evidence="2" id="KW-0378">Hydrolase</keyword>
<dbReference type="Gene3D" id="2.120.10.30">
    <property type="entry name" value="TolB, C-terminal domain"/>
    <property type="match status" value="1"/>
</dbReference>
<keyword evidence="3" id="KW-0720">Serine protease</keyword>
<dbReference type="RefSeq" id="XP_003039213.1">
    <property type="nucleotide sequence ID" value="XM_003039167.1"/>
</dbReference>
<evidence type="ECO:0000256" key="2">
    <source>
        <dbReference type="ARBA" id="ARBA00022801"/>
    </source>
</evidence>
<dbReference type="GeneID" id="9666734"/>
<dbReference type="OMA" id="NSIDQWM"/>
<dbReference type="EMBL" id="GG699035">
    <property type="protein sequence ID" value="EEU33500.1"/>
    <property type="molecule type" value="Genomic_DNA"/>
</dbReference>
<dbReference type="SUPFAM" id="SSF53474">
    <property type="entry name" value="alpha/beta-Hydrolases"/>
    <property type="match status" value="1"/>
</dbReference>
<dbReference type="KEGG" id="nhe:NECHADRAFT_89426"/>
<accession>C7ZR58</accession>
<dbReference type="InterPro" id="IPR011659">
    <property type="entry name" value="WD40"/>
</dbReference>
<comment type="similarity">
    <text evidence="1">Belongs to the peptidase S9C family.</text>
</comment>
<evidence type="ECO:0000313" key="6">
    <source>
        <dbReference type="EMBL" id="EEU33500.1"/>
    </source>
</evidence>
<dbReference type="Pfam" id="PF07676">
    <property type="entry name" value="PD40"/>
    <property type="match status" value="1"/>
</dbReference>
<dbReference type="eggNOG" id="KOG2100">
    <property type="taxonomic scope" value="Eukaryota"/>
</dbReference>
<dbReference type="SUPFAM" id="SSF82171">
    <property type="entry name" value="DPP6 N-terminal domain-like"/>
    <property type="match status" value="1"/>
</dbReference>
<dbReference type="OrthoDB" id="43744at2759"/>
<dbReference type="InterPro" id="IPR011042">
    <property type="entry name" value="6-blade_b-propeller_TolB-like"/>
</dbReference>
<proteinExistence type="inferred from homology"/>
<protein>
    <recommendedName>
        <fullName evidence="4">Dipeptidyl-peptidase V</fullName>
    </recommendedName>
</protein>
<feature type="domain" description="Peptidase S9 prolyl oligopeptidase catalytic" evidence="5">
    <location>
        <begin position="493"/>
        <end position="694"/>
    </location>
</feature>
<keyword evidence="7" id="KW-1185">Reference proteome</keyword>
<dbReference type="PANTHER" id="PTHR42776:SF27">
    <property type="entry name" value="DIPEPTIDYL PEPTIDASE FAMILY MEMBER 6"/>
    <property type="match status" value="1"/>
</dbReference>
<dbReference type="InterPro" id="IPR001375">
    <property type="entry name" value="Peptidase_S9_cat"/>
</dbReference>
<dbReference type="AlphaFoldDB" id="C7ZR58"/>
<keyword evidence="3" id="KW-0645">Protease</keyword>
<dbReference type="Gene3D" id="3.40.50.1820">
    <property type="entry name" value="alpha/beta hydrolase"/>
    <property type="match status" value="1"/>
</dbReference>
<dbReference type="Proteomes" id="UP000005206">
    <property type="component" value="Unassembled WGS sequence"/>
</dbReference>
<dbReference type="InterPro" id="IPR029058">
    <property type="entry name" value="AB_hydrolase_fold"/>
</dbReference>
<organism evidence="6 7">
    <name type="scientific">Fusarium vanettenii (strain ATCC MYA-4622 / CBS 123669 / FGSC 9596 / NRRL 45880 / 77-13-4)</name>
    <name type="common">Fusarium solani subsp. pisi</name>
    <dbReference type="NCBI Taxonomy" id="660122"/>
    <lineage>
        <taxon>Eukaryota</taxon>
        <taxon>Fungi</taxon>
        <taxon>Dikarya</taxon>
        <taxon>Ascomycota</taxon>
        <taxon>Pezizomycotina</taxon>
        <taxon>Sordariomycetes</taxon>
        <taxon>Hypocreomycetidae</taxon>
        <taxon>Hypocreales</taxon>
        <taxon>Nectriaceae</taxon>
        <taxon>Fusarium</taxon>
        <taxon>Fusarium solani species complex</taxon>
        <taxon>Fusarium vanettenii</taxon>
    </lineage>
</organism>
<dbReference type="Pfam" id="PF00326">
    <property type="entry name" value="Peptidase_S9"/>
    <property type="match status" value="1"/>
</dbReference>
<gene>
    <name evidence="6" type="ORF">NECHADRAFT_89426</name>
</gene>
<sequence length="696" mass="76992">MPKCWPDPALHILGPVIYLQAMAKWQQTKPWGSWVMPTAIHNTSEWHASSEYFSKIHSPAFNKISGASDPQSSPCGKYFAFTGSTRRALEGKPISRVCITDGQNLSIIQNLNEDSNDHSPKWSPDGKKLAFLSDRHQEGRFAVYQVAWSGIESSAENVERLVEDPRGSLHHLDWSPSGRQLLLLGIETDVASTQDSDQARDFLGKAPSWMPTVRTARWQRRFVSTYDWSSDNLRSCLSNDLTIWEAAWCGEDAIACIVSDEGTENDWYRARLSLLDVVSGYKQDVYIPSAQLGLPTCSPDGDKIAVVVALCSDRGVVAGDILVISRGSGTQQQIRPAETDVTCLKWRDNETLFFIGLNGFHISAGDVEVASAIVHDRWSSKEMCGQIYPVASPLEERGSFCLVLEGWNRYPELCVVEQDHTKPVLSFEHAGSKWQRSQLGSMVERTWKSSDNLEIQGYLYLPASGKAPYPLILSCHGGPVWCFRNRWPGNACIAFLVSQGYAVLTVNERGSSGRGQEFARLVLGDTGGQETCDFLAGVATLVEEGIADPNRLGVTGVSYGGYMAAWLIAQTDIFKASVPVAAVTDWRSYHLESNIALQPQLFMGVDPYAQGGLYHQRSPTMAASRIKTPVFQVAGGQDQCVPRSQALQFHQALLEHQVPSALSIYPDEGHGIAKFPALIDFCARTLLWFNRYLSEN</sequence>
<dbReference type="GO" id="GO:0004252">
    <property type="term" value="F:serine-type endopeptidase activity"/>
    <property type="evidence" value="ECO:0007669"/>
    <property type="project" value="TreeGrafter"/>
</dbReference>
<dbReference type="PANTHER" id="PTHR42776">
    <property type="entry name" value="SERINE PEPTIDASE S9 FAMILY MEMBER"/>
    <property type="match status" value="1"/>
</dbReference>
<name>C7ZR58_FUSV7</name>
<dbReference type="InParanoid" id="C7ZR58"/>
<reference evidence="6 7" key="1">
    <citation type="journal article" date="2009" name="PLoS Genet.">
        <title>The genome of Nectria haematococca: contribution of supernumerary chromosomes to gene expansion.</title>
        <authorList>
            <person name="Coleman J.J."/>
            <person name="Rounsley S.D."/>
            <person name="Rodriguez-Carres M."/>
            <person name="Kuo A."/>
            <person name="Wasmann C.C."/>
            <person name="Grimwood J."/>
            <person name="Schmutz J."/>
            <person name="Taga M."/>
            <person name="White G.J."/>
            <person name="Zhou S."/>
            <person name="Schwartz D.C."/>
            <person name="Freitag M."/>
            <person name="Ma L.J."/>
            <person name="Danchin E.G."/>
            <person name="Henrissat B."/>
            <person name="Coutinho P.M."/>
            <person name="Nelson D.R."/>
            <person name="Straney D."/>
            <person name="Napoli C.A."/>
            <person name="Barker B.M."/>
            <person name="Gribskov M."/>
            <person name="Rep M."/>
            <person name="Kroken S."/>
            <person name="Molnar I."/>
            <person name="Rensing C."/>
            <person name="Kennell J.C."/>
            <person name="Zamora J."/>
            <person name="Farman M.L."/>
            <person name="Selker E.U."/>
            <person name="Salamov A."/>
            <person name="Shapiro H."/>
            <person name="Pangilinan J."/>
            <person name="Lindquist E."/>
            <person name="Lamers C."/>
            <person name="Grigoriev I.V."/>
            <person name="Geiser D.M."/>
            <person name="Covert S.F."/>
            <person name="Temporini E."/>
            <person name="Vanetten H.D."/>
        </authorList>
    </citation>
    <scope>NUCLEOTIDE SEQUENCE [LARGE SCALE GENOMIC DNA]</scope>
    <source>
        <strain evidence="7">ATCC MYA-4622 / CBS 123669 / FGSC 9596 / NRRL 45880 / 77-13-4</strain>
    </source>
</reference>
<evidence type="ECO:0000313" key="7">
    <source>
        <dbReference type="Proteomes" id="UP000005206"/>
    </source>
</evidence>
<evidence type="ECO:0000256" key="4">
    <source>
        <dbReference type="ARBA" id="ARBA00032829"/>
    </source>
</evidence>
<dbReference type="HOGENOM" id="CLU_008615_2_0_1"/>
<dbReference type="VEuPathDB" id="FungiDB:NECHADRAFT_89426"/>
<evidence type="ECO:0000256" key="1">
    <source>
        <dbReference type="ARBA" id="ARBA00010040"/>
    </source>
</evidence>
<evidence type="ECO:0000256" key="3">
    <source>
        <dbReference type="ARBA" id="ARBA00022825"/>
    </source>
</evidence>
<dbReference type="GO" id="GO:0006508">
    <property type="term" value="P:proteolysis"/>
    <property type="evidence" value="ECO:0007669"/>
    <property type="project" value="InterPro"/>
</dbReference>